<dbReference type="PROSITE" id="PS00063">
    <property type="entry name" value="ALDOKETO_REDUCTASE_3"/>
    <property type="match status" value="1"/>
</dbReference>
<dbReference type="CDD" id="cd19124">
    <property type="entry name" value="AKR_AKR4A_4B"/>
    <property type="match status" value="1"/>
</dbReference>
<evidence type="ECO:0000256" key="2">
    <source>
        <dbReference type="ARBA" id="ARBA00022857"/>
    </source>
</evidence>
<proteinExistence type="inferred from homology"/>
<dbReference type="Gene3D" id="3.20.20.100">
    <property type="entry name" value="NADP-dependent oxidoreductase domain"/>
    <property type="match status" value="1"/>
</dbReference>
<reference evidence="7 8" key="1">
    <citation type="journal article" date="2023" name="Life. Sci Alliance">
        <title>Evolutionary insights into 3D genome organization and epigenetic landscape of Vigna mungo.</title>
        <authorList>
            <person name="Junaid A."/>
            <person name="Singh B."/>
            <person name="Bhatia S."/>
        </authorList>
    </citation>
    <scope>NUCLEOTIDE SEQUENCE [LARGE SCALE GENOMIC DNA]</scope>
    <source>
        <strain evidence="7">Urdbean</strain>
    </source>
</reference>
<evidence type="ECO:0000313" key="8">
    <source>
        <dbReference type="Proteomes" id="UP001374535"/>
    </source>
</evidence>
<dbReference type="InterPro" id="IPR044497">
    <property type="entry name" value="AKR4A/B"/>
</dbReference>
<evidence type="ECO:0000313" key="7">
    <source>
        <dbReference type="EMBL" id="WVZ06731.1"/>
    </source>
</evidence>
<dbReference type="InterPro" id="IPR020471">
    <property type="entry name" value="AKR"/>
</dbReference>
<dbReference type="Proteomes" id="UP001374535">
    <property type="component" value="Chromosome 6"/>
</dbReference>
<feature type="site" description="Lowers pKa of active site Tyr" evidence="5">
    <location>
        <position position="88"/>
    </location>
</feature>
<dbReference type="AlphaFoldDB" id="A0AAQ3NBX5"/>
<feature type="binding site" evidence="4">
    <location>
        <position position="121"/>
    </location>
    <ligand>
        <name>substrate</name>
    </ligand>
</feature>
<evidence type="ECO:0000256" key="5">
    <source>
        <dbReference type="PIRSR" id="PIRSR000097-3"/>
    </source>
</evidence>
<keyword evidence="8" id="KW-1185">Reference proteome</keyword>
<dbReference type="GO" id="GO:0009821">
    <property type="term" value="P:alkaloid biosynthetic process"/>
    <property type="evidence" value="ECO:0007669"/>
    <property type="project" value="UniProtKB-ARBA"/>
</dbReference>
<evidence type="ECO:0000256" key="4">
    <source>
        <dbReference type="PIRSR" id="PIRSR000097-2"/>
    </source>
</evidence>
<evidence type="ECO:0000256" key="1">
    <source>
        <dbReference type="ARBA" id="ARBA00007905"/>
    </source>
</evidence>
<accession>A0AAQ3NBX5</accession>
<dbReference type="Pfam" id="PF00248">
    <property type="entry name" value="Aldo_ket_red"/>
    <property type="match status" value="1"/>
</dbReference>
<protein>
    <recommendedName>
        <fullName evidence="6">NADP-dependent oxidoreductase domain-containing protein</fullName>
    </recommendedName>
</protein>
<organism evidence="7 8">
    <name type="scientific">Vigna mungo</name>
    <name type="common">Black gram</name>
    <name type="synonym">Phaseolus mungo</name>
    <dbReference type="NCBI Taxonomy" id="3915"/>
    <lineage>
        <taxon>Eukaryota</taxon>
        <taxon>Viridiplantae</taxon>
        <taxon>Streptophyta</taxon>
        <taxon>Embryophyta</taxon>
        <taxon>Tracheophyta</taxon>
        <taxon>Spermatophyta</taxon>
        <taxon>Magnoliopsida</taxon>
        <taxon>eudicotyledons</taxon>
        <taxon>Gunneridae</taxon>
        <taxon>Pentapetalae</taxon>
        <taxon>rosids</taxon>
        <taxon>fabids</taxon>
        <taxon>Fabales</taxon>
        <taxon>Fabaceae</taxon>
        <taxon>Papilionoideae</taxon>
        <taxon>50 kb inversion clade</taxon>
        <taxon>NPAAA clade</taxon>
        <taxon>indigoferoid/millettioid clade</taxon>
        <taxon>Phaseoleae</taxon>
        <taxon>Vigna</taxon>
    </lineage>
</organism>
<evidence type="ECO:0000256" key="3">
    <source>
        <dbReference type="PIRSR" id="PIRSR000097-1"/>
    </source>
</evidence>
<dbReference type="PROSITE" id="PS00062">
    <property type="entry name" value="ALDOKETO_REDUCTASE_2"/>
    <property type="match status" value="1"/>
</dbReference>
<name>A0AAQ3NBX5_VIGMU</name>
<feature type="active site" description="Proton donor" evidence="3">
    <location>
        <position position="58"/>
    </location>
</feature>
<gene>
    <name evidence="7" type="ORF">V8G54_020077</name>
</gene>
<dbReference type="EMBL" id="CP144695">
    <property type="protein sequence ID" value="WVZ06731.1"/>
    <property type="molecule type" value="Genomic_DNA"/>
</dbReference>
<dbReference type="InterPro" id="IPR036812">
    <property type="entry name" value="NAD(P)_OxRdtase_dom_sf"/>
</dbReference>
<comment type="similarity">
    <text evidence="1">Belongs to the aldo/keto reductase family.</text>
</comment>
<evidence type="ECO:0000259" key="6">
    <source>
        <dbReference type="Pfam" id="PF00248"/>
    </source>
</evidence>
<keyword evidence="2" id="KW-0521">NADP</keyword>
<feature type="domain" description="NADP-dependent oxidoreductase" evidence="6">
    <location>
        <begin position="24"/>
        <end position="301"/>
    </location>
</feature>
<dbReference type="SUPFAM" id="SSF51430">
    <property type="entry name" value="NAD(P)-linked oxidoreductase"/>
    <property type="match status" value="1"/>
</dbReference>
<dbReference type="InterPro" id="IPR018170">
    <property type="entry name" value="Aldo/ket_reductase_CS"/>
</dbReference>
<dbReference type="InterPro" id="IPR023210">
    <property type="entry name" value="NADP_OxRdtase_dom"/>
</dbReference>
<sequence length="320" mass="35950">MAATTIPQVTLHSSSGHRKMPVIGLGTAPEATSTVTTKDAVLEAIKQGYRHFDAASAYGVEQSVGEAIAEALKLGLIQSRDELFVTSKLWVTDNHAHTIVPALQKSLRTLQLEYLDLYLIHWPIATKPGKVVYPIEVSEIVEFDLKGVWESMEECQKLGLTKAIGVSNFSISRLEKLLSFATIPPAVNQVEVNLGWQQQQLREFCREKGITVTAFSPLRKGASRGANLVMDNDILKELSDAHGKTVAQKTDMKNLQICLRWLYEQDLTFVVKSYDKDRMKQNLGIFEWSLTEDDYKKIAEIHQDRLIKGPTKPLLDDLWE</sequence>
<dbReference type="PIRSF" id="PIRSF000097">
    <property type="entry name" value="AKR"/>
    <property type="match status" value="1"/>
</dbReference>
<dbReference type="PRINTS" id="PR00069">
    <property type="entry name" value="ALDKETRDTASE"/>
</dbReference>
<dbReference type="FunFam" id="3.20.20.100:FF:000013">
    <property type="entry name" value="NADPH-dependent codeinone reductase 1-1"/>
    <property type="match status" value="1"/>
</dbReference>
<dbReference type="GO" id="GO:0016616">
    <property type="term" value="F:oxidoreductase activity, acting on the CH-OH group of donors, NAD or NADP as acceptor"/>
    <property type="evidence" value="ECO:0007669"/>
    <property type="project" value="InterPro"/>
</dbReference>
<dbReference type="PANTHER" id="PTHR11732">
    <property type="entry name" value="ALDO/KETO REDUCTASE"/>
    <property type="match status" value="1"/>
</dbReference>
<dbReference type="PROSITE" id="PS00798">
    <property type="entry name" value="ALDOKETO_REDUCTASE_1"/>
    <property type="match status" value="1"/>
</dbReference>